<keyword evidence="1" id="KW-0678">Repressor</keyword>
<dbReference type="PATRIC" id="fig|1286631.3.peg.2216"/>
<dbReference type="SMART" id="SM01134">
    <property type="entry name" value="DeoRC"/>
    <property type="match status" value="1"/>
</dbReference>
<protein>
    <submittedName>
        <fullName evidence="6">DeoR family transcriptional regulator</fullName>
    </submittedName>
</protein>
<dbReference type="InterPro" id="IPR036390">
    <property type="entry name" value="WH_DNA-bd_sf"/>
</dbReference>
<evidence type="ECO:0000256" key="2">
    <source>
        <dbReference type="ARBA" id="ARBA00023015"/>
    </source>
</evidence>
<dbReference type="CDD" id="cd00090">
    <property type="entry name" value="HTH_ARSR"/>
    <property type="match status" value="1"/>
</dbReference>
<evidence type="ECO:0000259" key="5">
    <source>
        <dbReference type="PROSITE" id="PS51000"/>
    </source>
</evidence>
<comment type="caution">
    <text evidence="6">The sequence shown here is derived from an EMBL/GenBank/DDBJ whole genome shotgun (WGS) entry which is preliminary data.</text>
</comment>
<dbReference type="EMBL" id="AZRA01000056">
    <property type="protein sequence ID" value="KDB52157.1"/>
    <property type="molecule type" value="Genomic_DNA"/>
</dbReference>
<dbReference type="InterPro" id="IPR011991">
    <property type="entry name" value="ArsR-like_HTH"/>
</dbReference>
<dbReference type="InterPro" id="IPR050313">
    <property type="entry name" value="Carb_Metab_HTH_regulators"/>
</dbReference>
<sequence length="286" mass="31894">MFLCFLFILFFVRFQEVVARFPFVWGPCTIPRMTPNPRQSELLDEVRARGVMTVEALAERFGVTLQTVRRDVKLLAEAGLLARFHGGVRLPMSTTENIAYRQRQDLHAEAKQRIARAVAAAVPEGCSLLINLGTTTEAVARELLRHRGLRVITNNLNVAAILADNPDCEVIVAGGVVRHRDRGIVGEAAVDFIHQFRVDIGIIGISGIEPDGTLRDYDYREVKVAQAIIRQSREVWLAADHSKFDRPAMVEMARMPQLDRLFTDAEPLAPYAALLAEAGVQLDIAR</sequence>
<keyword evidence="4" id="KW-0804">Transcription</keyword>
<gene>
    <name evidence="6" type="ORF">X805_22520</name>
</gene>
<evidence type="ECO:0000313" key="6">
    <source>
        <dbReference type="EMBL" id="KDB52157.1"/>
    </source>
</evidence>
<dbReference type="AlphaFoldDB" id="A0A059KL01"/>
<evidence type="ECO:0000313" key="7">
    <source>
        <dbReference type="Proteomes" id="UP000026714"/>
    </source>
</evidence>
<dbReference type="Pfam" id="PF08220">
    <property type="entry name" value="HTH_DeoR"/>
    <property type="match status" value="1"/>
</dbReference>
<dbReference type="Gene3D" id="1.10.10.10">
    <property type="entry name" value="Winged helix-like DNA-binding domain superfamily/Winged helix DNA-binding domain"/>
    <property type="match status" value="1"/>
</dbReference>
<dbReference type="eggNOG" id="COG1349">
    <property type="taxonomic scope" value="Bacteria"/>
</dbReference>
<dbReference type="PRINTS" id="PR00037">
    <property type="entry name" value="HTHLACR"/>
</dbReference>
<accession>A0A059KL01</accession>
<dbReference type="SUPFAM" id="SSF46785">
    <property type="entry name" value="Winged helix' DNA-binding domain"/>
    <property type="match status" value="1"/>
</dbReference>
<organism evidence="6 7">
    <name type="scientific">Sphaerotilus natans subsp. natans DSM 6575</name>
    <dbReference type="NCBI Taxonomy" id="1286631"/>
    <lineage>
        <taxon>Bacteria</taxon>
        <taxon>Pseudomonadati</taxon>
        <taxon>Pseudomonadota</taxon>
        <taxon>Betaproteobacteria</taxon>
        <taxon>Burkholderiales</taxon>
        <taxon>Sphaerotilaceae</taxon>
        <taxon>Sphaerotilus</taxon>
    </lineage>
</organism>
<keyword evidence="7" id="KW-1185">Reference proteome</keyword>
<dbReference type="InterPro" id="IPR001034">
    <property type="entry name" value="DeoR_HTH"/>
</dbReference>
<dbReference type="InterPro" id="IPR036388">
    <property type="entry name" value="WH-like_DNA-bd_sf"/>
</dbReference>
<dbReference type="PROSITE" id="PS00894">
    <property type="entry name" value="HTH_DEOR_1"/>
    <property type="match status" value="1"/>
</dbReference>
<dbReference type="InterPro" id="IPR014036">
    <property type="entry name" value="DeoR-like_C"/>
</dbReference>
<keyword evidence="3" id="KW-0238">DNA-binding</keyword>
<dbReference type="InterPro" id="IPR037171">
    <property type="entry name" value="NagB/RpiA_transferase-like"/>
</dbReference>
<dbReference type="SUPFAM" id="SSF100950">
    <property type="entry name" value="NagB/RpiA/CoA transferase-like"/>
    <property type="match status" value="1"/>
</dbReference>
<dbReference type="Proteomes" id="UP000026714">
    <property type="component" value="Unassembled WGS sequence"/>
</dbReference>
<dbReference type="Pfam" id="PF00455">
    <property type="entry name" value="DeoRC"/>
    <property type="match status" value="1"/>
</dbReference>
<proteinExistence type="predicted"/>
<evidence type="ECO:0000256" key="4">
    <source>
        <dbReference type="ARBA" id="ARBA00023163"/>
    </source>
</evidence>
<dbReference type="SMART" id="SM00420">
    <property type="entry name" value="HTH_DEOR"/>
    <property type="match status" value="1"/>
</dbReference>
<dbReference type="Gene3D" id="3.30.750.70">
    <property type="entry name" value="4-hydroxybutyrate coenzyme like domains"/>
    <property type="match status" value="1"/>
</dbReference>
<dbReference type="STRING" id="34103.SAMN05421778_10613"/>
<evidence type="ECO:0000256" key="1">
    <source>
        <dbReference type="ARBA" id="ARBA00022491"/>
    </source>
</evidence>
<dbReference type="PROSITE" id="PS51000">
    <property type="entry name" value="HTH_DEOR_2"/>
    <property type="match status" value="1"/>
</dbReference>
<keyword evidence="2" id="KW-0805">Transcription regulation</keyword>
<name>A0A059KL01_9BURK</name>
<evidence type="ECO:0000256" key="3">
    <source>
        <dbReference type="ARBA" id="ARBA00023125"/>
    </source>
</evidence>
<dbReference type="GO" id="GO:0003700">
    <property type="term" value="F:DNA-binding transcription factor activity"/>
    <property type="evidence" value="ECO:0007669"/>
    <property type="project" value="InterPro"/>
</dbReference>
<dbReference type="PANTHER" id="PTHR30363">
    <property type="entry name" value="HTH-TYPE TRANSCRIPTIONAL REGULATOR SRLR-RELATED"/>
    <property type="match status" value="1"/>
</dbReference>
<dbReference type="GO" id="GO:0003677">
    <property type="term" value="F:DNA binding"/>
    <property type="evidence" value="ECO:0007669"/>
    <property type="project" value="UniProtKB-KW"/>
</dbReference>
<dbReference type="PANTHER" id="PTHR30363:SF4">
    <property type="entry name" value="GLYCEROL-3-PHOSPHATE REGULON REPRESSOR"/>
    <property type="match status" value="1"/>
</dbReference>
<feature type="domain" description="HTH deoR-type" evidence="5">
    <location>
        <begin position="35"/>
        <end position="90"/>
    </location>
</feature>
<dbReference type="InterPro" id="IPR018356">
    <property type="entry name" value="Tscrpt_reg_HTH_DeoR_CS"/>
</dbReference>
<reference evidence="6 7" key="1">
    <citation type="journal article" date="2014" name="FEMS Microbiol. Ecol.">
        <title>Sphaerotilus natans encrusted with nanoball-shaped Fe(III) oxide minerals formed by nitrate-reducing mixotrophic Fe(II) oxidation.</title>
        <authorList>
            <person name="Park S."/>
            <person name="Kim D.H."/>
            <person name="Lee J.H."/>
            <person name="Hur H.G."/>
        </authorList>
    </citation>
    <scope>NUCLEOTIDE SEQUENCE [LARGE SCALE GENOMIC DNA]</scope>
    <source>
        <strain evidence="6 7">DSM 6575</strain>
    </source>
</reference>